<dbReference type="Pfam" id="PF13432">
    <property type="entry name" value="TPR_16"/>
    <property type="match status" value="1"/>
</dbReference>
<dbReference type="SUPFAM" id="SSF48452">
    <property type="entry name" value="TPR-like"/>
    <property type="match status" value="1"/>
</dbReference>
<keyword evidence="1" id="KW-0574">Periplasm</keyword>
<comment type="caution">
    <text evidence="5">The sequence shown here is derived from an EMBL/GenBank/DDBJ whole genome shotgun (WGS) entry which is preliminary data.</text>
</comment>
<feature type="compositionally biased region" description="Low complexity" evidence="3">
    <location>
        <begin position="110"/>
        <end position="128"/>
    </location>
</feature>
<evidence type="ECO:0000313" key="6">
    <source>
        <dbReference type="Proteomes" id="UP000778523"/>
    </source>
</evidence>
<sequence precursor="true">MKLRELSLCLLLASALPAHAGLFDDEEARRRIEQIKQDLDNRLLKVETSADTTSRAQVELNGQLERMRQEVAQLRGQLELLSNENEQAQKRQKDFYVDLDARLRKFEGQSGSAAATATNQTASSNTEAKPADQGQEARDYEAAINLLRSNKHVDAIFAFKQFIKSWPKSSFQPGAHFWAGAALLQARDFEGAKEYYAKLVSIWPEDTLAPDAMLGQANAEEQAGAAKTSRATLEKLVAAYPNSEAAKTAKQRLKKK</sequence>
<reference evidence="5 6" key="1">
    <citation type="submission" date="2020-06" db="EMBL/GenBank/DDBJ databases">
        <title>Draft genome of Uliginosibacterium sp. IMCC34675.</title>
        <authorList>
            <person name="Song J."/>
        </authorList>
    </citation>
    <scope>NUCLEOTIDE SEQUENCE [LARGE SCALE GENOMIC DNA]</scope>
    <source>
        <strain evidence="5 6">IMCC34675</strain>
    </source>
</reference>
<dbReference type="NCBIfam" id="TIGR02795">
    <property type="entry name" value="tol_pal_ybgF"/>
    <property type="match status" value="1"/>
</dbReference>
<dbReference type="InterPro" id="IPR014162">
    <property type="entry name" value="CpoB_C"/>
</dbReference>
<keyword evidence="1" id="KW-0132">Cell division</keyword>
<feature type="chain" id="PRO_5044901824" description="Cell division coordinator CpoB" evidence="1">
    <location>
        <begin position="21"/>
        <end position="256"/>
    </location>
</feature>
<comment type="function">
    <text evidence="1">Mediates coordination of peptidoglycan synthesis and outer membrane constriction during cell division.</text>
</comment>
<evidence type="ECO:0000256" key="3">
    <source>
        <dbReference type="SAM" id="MobiDB-lite"/>
    </source>
</evidence>
<proteinExistence type="inferred from homology"/>
<feature type="repeat" description="TPR" evidence="2">
    <location>
        <begin position="173"/>
        <end position="206"/>
    </location>
</feature>
<dbReference type="InterPro" id="IPR032519">
    <property type="entry name" value="YbgF_tri"/>
</dbReference>
<gene>
    <name evidence="5" type="primary">ybgF</name>
    <name evidence="1" type="synonym">cpoB</name>
    <name evidence="5" type="ORF">HJ583_011905</name>
</gene>
<keyword evidence="1" id="KW-0175">Coiled coil</keyword>
<keyword evidence="1" id="KW-0131">Cell cycle</keyword>
<dbReference type="Gene3D" id="1.20.5.110">
    <property type="match status" value="1"/>
</dbReference>
<accession>A0ABX2IHG8</accession>
<feature type="coiled-coil region" evidence="1">
    <location>
        <begin position="57"/>
        <end position="91"/>
    </location>
</feature>
<dbReference type="EMBL" id="JABCSC020000003">
    <property type="protein sequence ID" value="NSL55732.1"/>
    <property type="molecule type" value="Genomic_DNA"/>
</dbReference>
<dbReference type="Proteomes" id="UP000778523">
    <property type="component" value="Unassembled WGS sequence"/>
</dbReference>
<feature type="signal peptide" evidence="1">
    <location>
        <begin position="1"/>
        <end position="20"/>
    </location>
</feature>
<dbReference type="HAMAP" id="MF_02066">
    <property type="entry name" value="CpoB"/>
    <property type="match status" value="1"/>
</dbReference>
<dbReference type="PROSITE" id="PS50005">
    <property type="entry name" value="TPR"/>
    <property type="match status" value="1"/>
</dbReference>
<comment type="similarity">
    <text evidence="1">Belongs to the CpoB family.</text>
</comment>
<keyword evidence="6" id="KW-1185">Reference proteome</keyword>
<dbReference type="InterPro" id="IPR019734">
    <property type="entry name" value="TPR_rpt"/>
</dbReference>
<evidence type="ECO:0000256" key="1">
    <source>
        <dbReference type="HAMAP-Rule" id="MF_02066"/>
    </source>
</evidence>
<evidence type="ECO:0000259" key="4">
    <source>
        <dbReference type="Pfam" id="PF16331"/>
    </source>
</evidence>
<dbReference type="Gene3D" id="1.25.40.10">
    <property type="entry name" value="Tetratricopeptide repeat domain"/>
    <property type="match status" value="1"/>
</dbReference>
<protein>
    <recommendedName>
        <fullName evidence="1">Cell division coordinator CpoB</fullName>
    </recommendedName>
</protein>
<organism evidence="5 6">
    <name type="scientific">Uliginosibacterium aquaticum</name>
    <dbReference type="NCBI Taxonomy" id="2731212"/>
    <lineage>
        <taxon>Bacteria</taxon>
        <taxon>Pseudomonadati</taxon>
        <taxon>Pseudomonadota</taxon>
        <taxon>Betaproteobacteria</taxon>
        <taxon>Rhodocyclales</taxon>
        <taxon>Zoogloeaceae</taxon>
        <taxon>Uliginosibacterium</taxon>
    </lineage>
</organism>
<feature type="region of interest" description="Disordered" evidence="3">
    <location>
        <begin position="110"/>
        <end position="136"/>
    </location>
</feature>
<dbReference type="Pfam" id="PF13174">
    <property type="entry name" value="TPR_6"/>
    <property type="match status" value="1"/>
</dbReference>
<comment type="subcellular location">
    <subcellularLocation>
        <location evidence="1">Periplasm</location>
    </subcellularLocation>
</comment>
<dbReference type="InterPro" id="IPR011990">
    <property type="entry name" value="TPR-like_helical_dom_sf"/>
</dbReference>
<dbReference type="InterPro" id="IPR034706">
    <property type="entry name" value="CpoB"/>
</dbReference>
<dbReference type="RefSeq" id="WP_101940568.1">
    <property type="nucleotide sequence ID" value="NZ_JABCSC020000003.1"/>
</dbReference>
<evidence type="ECO:0000256" key="2">
    <source>
        <dbReference type="PROSITE-ProRule" id="PRU00339"/>
    </source>
</evidence>
<keyword evidence="2" id="KW-0802">TPR repeat</keyword>
<evidence type="ECO:0000313" key="5">
    <source>
        <dbReference type="EMBL" id="NSL55732.1"/>
    </source>
</evidence>
<feature type="domain" description="YbgF trimerisation" evidence="4">
    <location>
        <begin position="39"/>
        <end position="111"/>
    </location>
</feature>
<keyword evidence="1" id="KW-0732">Signal</keyword>
<dbReference type="Pfam" id="PF16331">
    <property type="entry name" value="TolA_bind_tri"/>
    <property type="match status" value="1"/>
</dbReference>
<name>A0ABX2IHG8_9RHOO</name>